<gene>
    <name evidence="2" type="ORF">CWD84_15755</name>
</gene>
<proteinExistence type="predicted"/>
<keyword evidence="3" id="KW-1185">Reference proteome</keyword>
<protein>
    <submittedName>
        <fullName evidence="2">Phage portal protein</fullName>
    </submittedName>
</protein>
<dbReference type="RefSeq" id="WP_101605556.1">
    <property type="nucleotide sequence ID" value="NZ_CP025001.1"/>
</dbReference>
<dbReference type="KEGG" id="bsia:CWD84_15755"/>
<dbReference type="AlphaFoldDB" id="A0AAI8N150"/>
<organism evidence="2 3">
    <name type="scientific">Bacillus siamensis</name>
    <dbReference type="NCBI Taxonomy" id="659243"/>
    <lineage>
        <taxon>Bacteria</taxon>
        <taxon>Bacillati</taxon>
        <taxon>Bacillota</taxon>
        <taxon>Bacilli</taxon>
        <taxon>Bacillales</taxon>
        <taxon>Bacillaceae</taxon>
        <taxon>Bacillus</taxon>
        <taxon>Bacillus amyloliquefaciens group</taxon>
    </lineage>
</organism>
<feature type="domain" description="IrrE N-terminal-like" evidence="1">
    <location>
        <begin position="55"/>
        <end position="148"/>
    </location>
</feature>
<evidence type="ECO:0000313" key="2">
    <source>
        <dbReference type="EMBL" id="AUJ78178.1"/>
    </source>
</evidence>
<dbReference type="Pfam" id="PF06114">
    <property type="entry name" value="Peptidase_M78"/>
    <property type="match status" value="1"/>
</dbReference>
<name>A0AAI8N150_9BACI</name>
<dbReference type="InterPro" id="IPR010359">
    <property type="entry name" value="IrrE_HExxH"/>
</dbReference>
<dbReference type="EMBL" id="CP025001">
    <property type="protein sequence ID" value="AUJ78178.1"/>
    <property type="molecule type" value="Genomic_DNA"/>
</dbReference>
<reference evidence="2 3" key="1">
    <citation type="submission" date="2017-11" db="EMBL/GenBank/DDBJ databases">
        <title>Genome sequence and genome mining of multiple bioactive secondary metabolites from a deep sea-derived Bacillus siamensis SCSIO 05746.</title>
        <authorList>
            <person name="Pan H.-Q."/>
            <person name="Ju J.-H."/>
        </authorList>
    </citation>
    <scope>NUCLEOTIDE SEQUENCE [LARGE SCALE GENOMIC DNA]</scope>
    <source>
        <strain evidence="2 3">SCSIO 05746</strain>
    </source>
</reference>
<sequence>MSIQLSYLEEEVKKIYYKLNIETPEDIDLERIAAAFRIWLHYEQRESCMFQINGEYSVVLDARASPQEQWQDFVHELCHVLKHTGNQFHMNRMFRQLQEYQANSFMYHFCVPTFMLLKMQMPRLTSEAIKLIGDTFNVTYSFAAKRLEIFNRKQFSILWYKKLYQISKLNVRR</sequence>
<dbReference type="Gene3D" id="1.10.10.2910">
    <property type="match status" value="1"/>
</dbReference>
<accession>A0AAI8N150</accession>
<dbReference type="Proteomes" id="UP000234366">
    <property type="component" value="Chromosome"/>
</dbReference>
<evidence type="ECO:0000259" key="1">
    <source>
        <dbReference type="Pfam" id="PF06114"/>
    </source>
</evidence>
<evidence type="ECO:0000313" key="3">
    <source>
        <dbReference type="Proteomes" id="UP000234366"/>
    </source>
</evidence>